<evidence type="ECO:0000313" key="3">
    <source>
        <dbReference type="Proteomes" id="UP000653493"/>
    </source>
</evidence>
<feature type="transmembrane region" description="Helical" evidence="1">
    <location>
        <begin position="6"/>
        <end position="23"/>
    </location>
</feature>
<reference evidence="2" key="1">
    <citation type="journal article" date="2014" name="Int. J. Syst. Evol. Microbiol.">
        <title>Complete genome sequence of Corynebacterium casei LMG S-19264T (=DSM 44701T), isolated from a smear-ripened cheese.</title>
        <authorList>
            <consortium name="US DOE Joint Genome Institute (JGI-PGF)"/>
            <person name="Walter F."/>
            <person name="Albersmeier A."/>
            <person name="Kalinowski J."/>
            <person name="Ruckert C."/>
        </authorList>
    </citation>
    <scope>NUCLEOTIDE SEQUENCE</scope>
    <source>
        <strain evidence="2">JCM 4234</strain>
    </source>
</reference>
<gene>
    <name evidence="2" type="ORF">GCM10010238_13450</name>
</gene>
<comment type="caution">
    <text evidence="2">The sequence shown here is derived from an EMBL/GenBank/DDBJ whole genome shotgun (WGS) entry which is preliminary data.</text>
</comment>
<dbReference type="Proteomes" id="UP000653493">
    <property type="component" value="Unassembled WGS sequence"/>
</dbReference>
<keyword evidence="1" id="KW-0472">Membrane</keyword>
<protein>
    <recommendedName>
        <fullName evidence="4">DUF3592 domain-containing protein</fullName>
    </recommendedName>
</protein>
<reference evidence="2" key="2">
    <citation type="submission" date="2020-09" db="EMBL/GenBank/DDBJ databases">
        <authorList>
            <person name="Sun Q."/>
            <person name="Ohkuma M."/>
        </authorList>
    </citation>
    <scope>NUCLEOTIDE SEQUENCE</scope>
    <source>
        <strain evidence="2">JCM 4234</strain>
    </source>
</reference>
<evidence type="ECO:0008006" key="4">
    <source>
        <dbReference type="Google" id="ProtNLM"/>
    </source>
</evidence>
<evidence type="ECO:0000313" key="2">
    <source>
        <dbReference type="EMBL" id="GGS26342.1"/>
    </source>
</evidence>
<keyword evidence="3" id="KW-1185">Reference proteome</keyword>
<dbReference type="EMBL" id="BMSL01000002">
    <property type="protein sequence ID" value="GGS26342.1"/>
    <property type="molecule type" value="Genomic_DNA"/>
</dbReference>
<dbReference type="AlphaFoldDB" id="A0A918GAC0"/>
<accession>A0A918GAC0</accession>
<organism evidence="2 3">
    <name type="scientific">Streptomyces griseoviridis</name>
    <dbReference type="NCBI Taxonomy" id="45398"/>
    <lineage>
        <taxon>Bacteria</taxon>
        <taxon>Bacillati</taxon>
        <taxon>Actinomycetota</taxon>
        <taxon>Actinomycetes</taxon>
        <taxon>Kitasatosporales</taxon>
        <taxon>Streptomycetaceae</taxon>
        <taxon>Streptomyces</taxon>
    </lineage>
</organism>
<name>A0A918GAC0_STRGD</name>
<evidence type="ECO:0000256" key="1">
    <source>
        <dbReference type="SAM" id="Phobius"/>
    </source>
</evidence>
<sequence length="128" mass="13141">MSNALMATVLCGLAGAALLWAGLHEAARARRLRRHGVRTTGVVTGGGPARAPIIAFADGEGYRVEFTPGPHGPGTALAAGRRVAVVYLPRDPGSARVLTRRHMTAPAAFVLACALTFLTCAALVAVVS</sequence>
<proteinExistence type="predicted"/>
<feature type="transmembrane region" description="Helical" evidence="1">
    <location>
        <begin position="106"/>
        <end position="127"/>
    </location>
</feature>
<keyword evidence="1" id="KW-0812">Transmembrane</keyword>
<keyword evidence="1" id="KW-1133">Transmembrane helix</keyword>